<dbReference type="InterPro" id="IPR025420">
    <property type="entry name" value="DUF4143"/>
</dbReference>
<feature type="domain" description="AAA" evidence="1">
    <location>
        <begin position="34"/>
        <end position="168"/>
    </location>
</feature>
<evidence type="ECO:0000259" key="2">
    <source>
        <dbReference type="Pfam" id="PF13635"/>
    </source>
</evidence>
<gene>
    <name evidence="3" type="ORF">Ataiwa_31510</name>
</gene>
<name>A0ABQ6Q475_9BACT</name>
<dbReference type="InterPro" id="IPR041682">
    <property type="entry name" value="AAA_14"/>
</dbReference>
<dbReference type="PANTHER" id="PTHR33295:SF8">
    <property type="entry name" value="AAA+ ATPASE DOMAIN-CONTAINING PROTEIN"/>
    <property type="match status" value="1"/>
</dbReference>
<dbReference type="RefSeq" id="WP_338229703.1">
    <property type="nucleotide sequence ID" value="NZ_BTPE01000012.1"/>
</dbReference>
<reference evidence="3 4" key="1">
    <citation type="submission" date="2023-08" db="EMBL/GenBank/DDBJ databases">
        <title>Draft genome sequence of Algoriphagus taiwanensis.</title>
        <authorList>
            <person name="Takatani N."/>
            <person name="Hosokawa M."/>
            <person name="Sawabe T."/>
        </authorList>
    </citation>
    <scope>NUCLEOTIDE SEQUENCE [LARGE SCALE GENOMIC DNA]</scope>
    <source>
        <strain evidence="3 4">JCM 19755</strain>
    </source>
</reference>
<evidence type="ECO:0000259" key="1">
    <source>
        <dbReference type="Pfam" id="PF13173"/>
    </source>
</evidence>
<accession>A0ABQ6Q475</accession>
<dbReference type="Pfam" id="PF13173">
    <property type="entry name" value="AAA_14"/>
    <property type="match status" value="1"/>
</dbReference>
<evidence type="ECO:0000313" key="4">
    <source>
        <dbReference type="Proteomes" id="UP001307705"/>
    </source>
</evidence>
<dbReference type="InterPro" id="IPR027417">
    <property type="entry name" value="P-loop_NTPase"/>
</dbReference>
<dbReference type="Pfam" id="PF13635">
    <property type="entry name" value="DUF4143"/>
    <property type="match status" value="1"/>
</dbReference>
<dbReference type="GO" id="GO:0005524">
    <property type="term" value="F:ATP binding"/>
    <property type="evidence" value="ECO:0007669"/>
    <property type="project" value="UniProtKB-KW"/>
</dbReference>
<dbReference type="EMBL" id="BTPE01000012">
    <property type="protein sequence ID" value="GMQ34878.1"/>
    <property type="molecule type" value="Genomic_DNA"/>
</dbReference>
<protein>
    <submittedName>
        <fullName evidence="3">ATP-binding protein</fullName>
    </submittedName>
</protein>
<feature type="domain" description="DUF4143" evidence="2">
    <location>
        <begin position="224"/>
        <end position="378"/>
    </location>
</feature>
<proteinExistence type="predicted"/>
<dbReference type="Proteomes" id="UP001307705">
    <property type="component" value="Unassembled WGS sequence"/>
</dbReference>
<keyword evidence="4" id="KW-1185">Reference proteome</keyword>
<evidence type="ECO:0000313" key="3">
    <source>
        <dbReference type="EMBL" id="GMQ34878.1"/>
    </source>
</evidence>
<sequence>MKEILKDILAENSTRQLRKELVQRDTKLFVDLPKMQAVLGPRRVGKTSAMNLYMQELSKSKGLNSSHLIYFNFEDERIHFTPNQLDLILQSWRELHPEVDFEDCYFFFDEVQAAPGWEKFLNRISETYTKKICFTGSNSRLLHTEVNTVLRGRSIALELLPLSFQEFCRFYKHQPVTYGPEKSTTEAYFKKYLFQGGYPELTGLTEPGLHVSYLQEYYNTMLLRDIIEYHQLSNFYYLRSLFRLAAGSVGQAVSVRRYFNQLKSMGYSVGLNSLYEVLNHAEDAYLFKRIGRFDHSPGKSEKSDKKTYWIDNGLLNALVGIQPERNGVLLENLVFQHLYRRYGSIYEQRIFYYSDQSHECDFVVLKENEDPLPIQVTWSMEQLHTRDREIKGVLKTCAYAKVKKGLILTLEESLTLEFDGVKIEVMPVWRWLLEQDNQRS</sequence>
<comment type="caution">
    <text evidence="3">The sequence shown here is derived from an EMBL/GenBank/DDBJ whole genome shotgun (WGS) entry which is preliminary data.</text>
</comment>
<keyword evidence="3" id="KW-0547">Nucleotide-binding</keyword>
<dbReference type="SUPFAM" id="SSF52540">
    <property type="entry name" value="P-loop containing nucleoside triphosphate hydrolases"/>
    <property type="match status" value="1"/>
</dbReference>
<organism evidence="3 4">
    <name type="scientific">Algoriphagus taiwanensis</name>
    <dbReference type="NCBI Taxonomy" id="1445656"/>
    <lineage>
        <taxon>Bacteria</taxon>
        <taxon>Pseudomonadati</taxon>
        <taxon>Bacteroidota</taxon>
        <taxon>Cytophagia</taxon>
        <taxon>Cytophagales</taxon>
        <taxon>Cyclobacteriaceae</taxon>
        <taxon>Algoriphagus</taxon>
    </lineage>
</organism>
<dbReference type="PANTHER" id="PTHR33295">
    <property type="entry name" value="ATPASE"/>
    <property type="match status" value="1"/>
</dbReference>
<keyword evidence="3" id="KW-0067">ATP-binding</keyword>